<dbReference type="PANTHER" id="PTHR30035">
    <property type="entry name" value="LIPOPROTEIN VACJ-RELATED"/>
    <property type="match status" value="1"/>
</dbReference>
<dbReference type="InterPro" id="IPR007428">
    <property type="entry name" value="MlaA"/>
</dbReference>
<protein>
    <submittedName>
        <fullName evidence="1">Putative serine protein kinase PrkA</fullName>
    </submittedName>
</protein>
<dbReference type="GO" id="GO:0016301">
    <property type="term" value="F:kinase activity"/>
    <property type="evidence" value="ECO:0007669"/>
    <property type="project" value="UniProtKB-KW"/>
</dbReference>
<dbReference type="GO" id="GO:0016020">
    <property type="term" value="C:membrane"/>
    <property type="evidence" value="ECO:0007669"/>
    <property type="project" value="InterPro"/>
</dbReference>
<keyword evidence="1" id="KW-0418">Kinase</keyword>
<dbReference type="Proteomes" id="UP000263595">
    <property type="component" value="Unassembled WGS sequence"/>
</dbReference>
<organism evidence="1 2">
    <name type="scientific">Pseudomonas reidholzensis</name>
    <dbReference type="NCBI Taxonomy" id="1785162"/>
    <lineage>
        <taxon>Bacteria</taxon>
        <taxon>Pseudomonadati</taxon>
        <taxon>Pseudomonadota</taxon>
        <taxon>Gammaproteobacteria</taxon>
        <taxon>Pseudomonadales</taxon>
        <taxon>Pseudomonadaceae</taxon>
        <taxon>Pseudomonas</taxon>
    </lineage>
</organism>
<keyword evidence="2" id="KW-1185">Reference proteome</keyword>
<evidence type="ECO:0000313" key="1">
    <source>
        <dbReference type="EMBL" id="SYX89374.1"/>
    </source>
</evidence>
<dbReference type="Gene3D" id="3.40.50.1820">
    <property type="entry name" value="alpha/beta hydrolase"/>
    <property type="match status" value="1"/>
</dbReference>
<dbReference type="AlphaFoldDB" id="A0A383RRU3"/>
<dbReference type="InterPro" id="IPR029058">
    <property type="entry name" value="AB_hydrolase_fold"/>
</dbReference>
<dbReference type="PANTHER" id="PTHR30035:SF1">
    <property type="entry name" value="AB HYDROLASE-1 DOMAIN-CONTAINING PROTEIN"/>
    <property type="match status" value="1"/>
</dbReference>
<proteinExistence type="predicted"/>
<sequence>MAQAMLQVMTLVAPVIGAAISCPTKGTAPGNFAVHGVVLACITLCLADFSLGDSMLRSMRLAALLGGLLLAAAASARDIDAATYGFPLTNPFEATIATTPPEQRPTLPSDEDINQADYSLNLRPDRAFTLPDNFWPVKKLKYRLARQDREAPLMFIIAGTGAPYSSTINEYLKKLYYQEGFHVVQLSSPTSWDFMSAASRFATPGISKDDAEDLYRVMQAVRAQHPRLPVSDFYLTGYSLGALDAAFVSHLDETRRSFNFKRVLLLNPPVNLYTSVSNLDKLVQTQVKGIDRSTTFYELMLEKLTRYFQEKGYVDLNDALLYDFQKSRQHLSNEQMAMLIGTSFRFSAADIAFTSDLVNRRGLITPPKQPITEGSSLTPWFKRALQCDFECYLTEQVIPMWRVRTDGGSILQLVDQASLYALEDYLHKSTKIEVMHNADDLILGPGDIGFLRKVFGDRLTLYPHGGHCGNLNYRVNSDAMLEFFRG</sequence>
<dbReference type="EMBL" id="UNOZ01000013">
    <property type="protein sequence ID" value="SYX89374.1"/>
    <property type="molecule type" value="Genomic_DNA"/>
</dbReference>
<name>A0A383RRU3_9PSED</name>
<dbReference type="SUPFAM" id="SSF53474">
    <property type="entry name" value="alpha/beta-Hydrolases"/>
    <property type="match status" value="1"/>
</dbReference>
<gene>
    <name evidence="1" type="ORF">CCOS865_01627</name>
</gene>
<reference evidence="2" key="1">
    <citation type="submission" date="2018-08" db="EMBL/GenBank/DDBJ databases">
        <authorList>
            <person name="Blom J."/>
        </authorList>
    </citation>
    <scope>NUCLEOTIDE SEQUENCE [LARGE SCALE GENOMIC DNA]</scope>
    <source>
        <strain evidence="2">CCOS 865</strain>
    </source>
</reference>
<evidence type="ECO:0000313" key="2">
    <source>
        <dbReference type="Proteomes" id="UP000263595"/>
    </source>
</evidence>
<accession>A0A383RRU3</accession>
<keyword evidence="1" id="KW-0808">Transferase</keyword>